<comment type="caution">
    <text evidence="2">The sequence shown here is derived from an EMBL/GenBank/DDBJ whole genome shotgun (WGS) entry which is preliminary data.</text>
</comment>
<feature type="region of interest" description="Disordered" evidence="1">
    <location>
        <begin position="56"/>
        <end position="83"/>
    </location>
</feature>
<dbReference type="AlphaFoldDB" id="A0AAD5QR78"/>
<sequence>MAVLEANRQNSKDALVELCCTPPDFTDTTADILIVKTTFLLNSTRFWRNNDVETSAASDASQQLNSGPHDSALNLERDRAKVK</sequence>
<organism evidence="2 3">
    <name type="scientific">Parelaphostrongylus tenuis</name>
    <name type="common">Meningeal worm</name>
    <dbReference type="NCBI Taxonomy" id="148309"/>
    <lineage>
        <taxon>Eukaryota</taxon>
        <taxon>Metazoa</taxon>
        <taxon>Ecdysozoa</taxon>
        <taxon>Nematoda</taxon>
        <taxon>Chromadorea</taxon>
        <taxon>Rhabditida</taxon>
        <taxon>Rhabditina</taxon>
        <taxon>Rhabditomorpha</taxon>
        <taxon>Strongyloidea</taxon>
        <taxon>Metastrongylidae</taxon>
        <taxon>Parelaphostrongylus</taxon>
    </lineage>
</organism>
<feature type="compositionally biased region" description="Polar residues" evidence="1">
    <location>
        <begin position="56"/>
        <end position="68"/>
    </location>
</feature>
<evidence type="ECO:0000313" key="3">
    <source>
        <dbReference type="Proteomes" id="UP001196413"/>
    </source>
</evidence>
<keyword evidence="3" id="KW-1185">Reference proteome</keyword>
<dbReference type="Proteomes" id="UP001196413">
    <property type="component" value="Unassembled WGS sequence"/>
</dbReference>
<accession>A0AAD5QR78</accession>
<name>A0AAD5QR78_PARTN</name>
<dbReference type="EMBL" id="JAHQIW010003407">
    <property type="protein sequence ID" value="KAJ1358599.1"/>
    <property type="molecule type" value="Genomic_DNA"/>
</dbReference>
<proteinExistence type="predicted"/>
<reference evidence="2" key="1">
    <citation type="submission" date="2021-06" db="EMBL/GenBank/DDBJ databases">
        <title>Parelaphostrongylus tenuis whole genome reference sequence.</title>
        <authorList>
            <person name="Garwood T.J."/>
            <person name="Larsen P.A."/>
            <person name="Fountain-Jones N.M."/>
            <person name="Garbe J.R."/>
            <person name="Macchietto M.G."/>
            <person name="Kania S.A."/>
            <person name="Gerhold R.W."/>
            <person name="Richards J.E."/>
            <person name="Wolf T.M."/>
        </authorList>
    </citation>
    <scope>NUCLEOTIDE SEQUENCE</scope>
    <source>
        <strain evidence="2">MNPRO001-30</strain>
        <tissue evidence="2">Meninges</tissue>
    </source>
</reference>
<gene>
    <name evidence="2" type="ORF">KIN20_017071</name>
</gene>
<evidence type="ECO:0000313" key="2">
    <source>
        <dbReference type="EMBL" id="KAJ1358599.1"/>
    </source>
</evidence>
<protein>
    <submittedName>
        <fullName evidence="2">Uncharacterized protein</fullName>
    </submittedName>
</protein>
<evidence type="ECO:0000256" key="1">
    <source>
        <dbReference type="SAM" id="MobiDB-lite"/>
    </source>
</evidence>